<sequence>MEAAVEKCSVDKKCFETQKKELFLENDRLLELIISQDIVYTAIKSLEVIDDYEIMRKTYCKEYNRNLTLEVELTKMNELSKICSRLQNHCISLELKLQQNKERFQCNRSCSNLDALALNVFFVINDLKAMLQAKESSISKLRAHIETLKGKNVSNTNVPVTNASMIALGMFRLDLEPLSSRLKNNREAHDDYLQKTKEHTDTLRSIVEQARKLNPSDPYLEYACKFTICIQELIAYVSETCPSSQIISKKLVAVIPMNKTKK</sequence>
<name>A0A699I4P7_TANCI</name>
<reference evidence="2" key="1">
    <citation type="journal article" date="2019" name="Sci. Rep.">
        <title>Draft genome of Tanacetum cinerariifolium, the natural source of mosquito coil.</title>
        <authorList>
            <person name="Yamashiro T."/>
            <person name="Shiraishi A."/>
            <person name="Satake H."/>
            <person name="Nakayama K."/>
        </authorList>
    </citation>
    <scope>NUCLEOTIDE SEQUENCE</scope>
</reference>
<feature type="non-terminal residue" evidence="2">
    <location>
        <position position="262"/>
    </location>
</feature>
<evidence type="ECO:0000256" key="1">
    <source>
        <dbReference type="SAM" id="Coils"/>
    </source>
</evidence>
<accession>A0A699I4P7</accession>
<organism evidence="2">
    <name type="scientific">Tanacetum cinerariifolium</name>
    <name type="common">Dalmatian daisy</name>
    <name type="synonym">Chrysanthemum cinerariifolium</name>
    <dbReference type="NCBI Taxonomy" id="118510"/>
    <lineage>
        <taxon>Eukaryota</taxon>
        <taxon>Viridiplantae</taxon>
        <taxon>Streptophyta</taxon>
        <taxon>Embryophyta</taxon>
        <taxon>Tracheophyta</taxon>
        <taxon>Spermatophyta</taxon>
        <taxon>Magnoliopsida</taxon>
        <taxon>eudicotyledons</taxon>
        <taxon>Gunneridae</taxon>
        <taxon>Pentapetalae</taxon>
        <taxon>asterids</taxon>
        <taxon>campanulids</taxon>
        <taxon>Asterales</taxon>
        <taxon>Asteraceae</taxon>
        <taxon>Asteroideae</taxon>
        <taxon>Anthemideae</taxon>
        <taxon>Anthemidinae</taxon>
        <taxon>Tanacetum</taxon>
    </lineage>
</organism>
<feature type="coiled-coil region" evidence="1">
    <location>
        <begin position="124"/>
        <end position="151"/>
    </location>
</feature>
<proteinExistence type="predicted"/>
<protein>
    <submittedName>
        <fullName evidence="2">Uncharacterized protein</fullName>
    </submittedName>
</protein>
<gene>
    <name evidence="2" type="ORF">Tci_484550</name>
</gene>
<keyword evidence="1" id="KW-0175">Coiled coil</keyword>
<dbReference type="AlphaFoldDB" id="A0A699I4P7"/>
<dbReference type="EMBL" id="BKCJ010243489">
    <property type="protein sequence ID" value="GEZ12577.1"/>
    <property type="molecule type" value="Genomic_DNA"/>
</dbReference>
<evidence type="ECO:0000313" key="2">
    <source>
        <dbReference type="EMBL" id="GEZ12577.1"/>
    </source>
</evidence>
<comment type="caution">
    <text evidence="2">The sequence shown here is derived from an EMBL/GenBank/DDBJ whole genome shotgun (WGS) entry which is preliminary data.</text>
</comment>